<dbReference type="PROSITE" id="PS50883">
    <property type="entry name" value="EAL"/>
    <property type="match status" value="1"/>
</dbReference>
<dbReference type="Pfam" id="PF00990">
    <property type="entry name" value="GGDEF"/>
    <property type="match status" value="1"/>
</dbReference>
<dbReference type="Gene3D" id="3.30.70.270">
    <property type="match status" value="1"/>
</dbReference>
<dbReference type="Pfam" id="PF00563">
    <property type="entry name" value="EAL"/>
    <property type="match status" value="1"/>
</dbReference>
<feature type="domain" description="EAL" evidence="1">
    <location>
        <begin position="156"/>
        <end position="411"/>
    </location>
</feature>
<keyword evidence="4" id="KW-1185">Reference proteome</keyword>
<protein>
    <recommendedName>
        <fullName evidence="5">Diguanylate cyclase/phosphodiesterase</fullName>
    </recommendedName>
</protein>
<dbReference type="PANTHER" id="PTHR33121:SF79">
    <property type="entry name" value="CYCLIC DI-GMP PHOSPHODIESTERASE PDED-RELATED"/>
    <property type="match status" value="1"/>
</dbReference>
<dbReference type="SUPFAM" id="SSF141868">
    <property type="entry name" value="EAL domain-like"/>
    <property type="match status" value="1"/>
</dbReference>
<dbReference type="PANTHER" id="PTHR33121">
    <property type="entry name" value="CYCLIC DI-GMP PHOSPHODIESTERASE PDEF"/>
    <property type="match status" value="1"/>
</dbReference>
<evidence type="ECO:0000313" key="4">
    <source>
        <dbReference type="Proteomes" id="UP000436522"/>
    </source>
</evidence>
<gene>
    <name evidence="3" type="ORF">So717_35780</name>
</gene>
<dbReference type="Gene3D" id="3.20.20.450">
    <property type="entry name" value="EAL domain"/>
    <property type="match status" value="1"/>
</dbReference>
<evidence type="ECO:0008006" key="5">
    <source>
        <dbReference type="Google" id="ProtNLM"/>
    </source>
</evidence>
<evidence type="ECO:0000313" key="3">
    <source>
        <dbReference type="EMBL" id="GFE51825.1"/>
    </source>
</evidence>
<dbReference type="Proteomes" id="UP000436522">
    <property type="component" value="Unassembled WGS sequence"/>
</dbReference>
<dbReference type="PROSITE" id="PS50887">
    <property type="entry name" value="GGDEF"/>
    <property type="match status" value="1"/>
</dbReference>
<dbReference type="InterPro" id="IPR029787">
    <property type="entry name" value="Nucleotide_cyclase"/>
</dbReference>
<feature type="domain" description="GGDEF" evidence="2">
    <location>
        <begin position="15"/>
        <end position="148"/>
    </location>
</feature>
<sequence>MEERLSVDTQMPFNDGDAFVYIDLDEFKPINDAFGHGAGDKVLQEVAERLKNFAPDKSELWRLGGDEYGFVVRNAASPEHLSFLADRLQDIVSAPIAFAGKELFVGVSIGVAIHDDAVLHPQDMFARADVAMFTAKNNPHKNFEIYGSSLQTRRYGNEARRDVVTALENGAIFPVFQPQINLNTGEVTGFEALARWRRPNGEVSTPAEFLDVVEYFGSQAELDILIAGRTIQVMRHVHEQGTLKPRFSMNVSESSLASRETRDGYLDLFKNNEDLVSWITVEVTENALLDRSAQAIRSSLQSFSAAGVSLSMDDFGTGYGSFRHLQEYSFDEVKIDKSFVAKLFSDHSSEVIISGFLHVAKGLNASVVAEGVETEEQRHKLAELGCHFGQGYLFAKPICAEDVVGFLESGFLARSV</sequence>
<dbReference type="InterPro" id="IPR000160">
    <property type="entry name" value="GGDEF_dom"/>
</dbReference>
<dbReference type="InterPro" id="IPR035919">
    <property type="entry name" value="EAL_sf"/>
</dbReference>
<dbReference type="AlphaFoldDB" id="A0A640VXZ6"/>
<dbReference type="InterPro" id="IPR001633">
    <property type="entry name" value="EAL_dom"/>
</dbReference>
<evidence type="ECO:0000259" key="2">
    <source>
        <dbReference type="PROSITE" id="PS50887"/>
    </source>
</evidence>
<dbReference type="GO" id="GO:0071111">
    <property type="term" value="F:cyclic-guanylate-specific phosphodiesterase activity"/>
    <property type="evidence" value="ECO:0007669"/>
    <property type="project" value="InterPro"/>
</dbReference>
<organism evidence="3 4">
    <name type="scientific">Roseobacter cerasinus</name>
    <dbReference type="NCBI Taxonomy" id="2602289"/>
    <lineage>
        <taxon>Bacteria</taxon>
        <taxon>Pseudomonadati</taxon>
        <taxon>Pseudomonadota</taxon>
        <taxon>Alphaproteobacteria</taxon>
        <taxon>Rhodobacterales</taxon>
        <taxon>Roseobacteraceae</taxon>
        <taxon>Roseobacter</taxon>
    </lineage>
</organism>
<dbReference type="CDD" id="cd01948">
    <property type="entry name" value="EAL"/>
    <property type="match status" value="1"/>
</dbReference>
<dbReference type="SMART" id="SM00267">
    <property type="entry name" value="GGDEF"/>
    <property type="match status" value="1"/>
</dbReference>
<dbReference type="EMBL" id="BLIV01000007">
    <property type="protein sequence ID" value="GFE51825.1"/>
    <property type="molecule type" value="Genomic_DNA"/>
</dbReference>
<accession>A0A640VXZ6</accession>
<dbReference type="NCBIfam" id="TIGR00254">
    <property type="entry name" value="GGDEF"/>
    <property type="match status" value="1"/>
</dbReference>
<comment type="caution">
    <text evidence="3">The sequence shown here is derived from an EMBL/GenBank/DDBJ whole genome shotgun (WGS) entry which is preliminary data.</text>
</comment>
<dbReference type="InterPro" id="IPR050706">
    <property type="entry name" value="Cyclic-di-GMP_PDE-like"/>
</dbReference>
<name>A0A640VXZ6_9RHOB</name>
<dbReference type="SMART" id="SM00052">
    <property type="entry name" value="EAL"/>
    <property type="match status" value="1"/>
</dbReference>
<dbReference type="SUPFAM" id="SSF55073">
    <property type="entry name" value="Nucleotide cyclase"/>
    <property type="match status" value="1"/>
</dbReference>
<evidence type="ECO:0000259" key="1">
    <source>
        <dbReference type="PROSITE" id="PS50883"/>
    </source>
</evidence>
<dbReference type="CDD" id="cd01949">
    <property type="entry name" value="GGDEF"/>
    <property type="match status" value="1"/>
</dbReference>
<proteinExistence type="predicted"/>
<reference evidence="3 4" key="1">
    <citation type="submission" date="2019-12" db="EMBL/GenBank/DDBJ databases">
        <title>Roseobacter cerasinus sp. nov., isolated from seawater around aquaculture.</title>
        <authorList>
            <person name="Muramatsu S."/>
            <person name="Takabe Y."/>
            <person name="Mori K."/>
            <person name="Takaichi S."/>
            <person name="Hanada S."/>
        </authorList>
    </citation>
    <scope>NUCLEOTIDE SEQUENCE [LARGE SCALE GENOMIC DNA]</scope>
    <source>
        <strain evidence="3 4">AI77</strain>
    </source>
</reference>
<dbReference type="InterPro" id="IPR043128">
    <property type="entry name" value="Rev_trsase/Diguanyl_cyclase"/>
</dbReference>